<dbReference type="OrthoDB" id="9788689at2"/>
<evidence type="ECO:0000313" key="15">
    <source>
        <dbReference type="Proteomes" id="UP000184533"/>
    </source>
</evidence>
<sequence>MHQPADAVRSIDIFGIPTDAGASCRGDGMGPEALRVAGLLDTLAALGHTVSDHGDIVWHERPAPNAQSPWRLSTERQADVLALAAQSCQRAQASLQAGHLPVFLGGDHSLSMGTLGGVARHCAEIGKPLFVLWVDAHGDFNTPETSTTGNLHGMPLALLCGEPDFGPEFDGPWRGAIDPRNVTIFGARSIDRPERTLLEARGVDVMDMRRIDEMGAVALMRGVIERVEAVDGHLHVSLDVDVMDPSIAPGAGTPVAGGLTFREGHLAMEMLHDSGCVSSVDIVELNPFLDHAGMSARLLVDLAASLFGRQIMARSPMRGTGFTGLASGAAPYSRQGATITAAGRQQ</sequence>
<gene>
    <name evidence="14" type="ORF">SAMN02745223_02740</name>
</gene>
<dbReference type="PANTHER" id="PTHR43782">
    <property type="entry name" value="ARGINASE"/>
    <property type="match status" value="1"/>
</dbReference>
<dbReference type="GO" id="GO:0006525">
    <property type="term" value="P:arginine metabolic process"/>
    <property type="evidence" value="ECO:0007669"/>
    <property type="project" value="UniProtKB-KW"/>
</dbReference>
<dbReference type="PROSITE" id="PS01053">
    <property type="entry name" value="ARGINASE_1"/>
    <property type="match status" value="1"/>
</dbReference>
<dbReference type="GO" id="GO:0030145">
    <property type="term" value="F:manganese ion binding"/>
    <property type="evidence" value="ECO:0007669"/>
    <property type="project" value="TreeGrafter"/>
</dbReference>
<dbReference type="InterPro" id="IPR006035">
    <property type="entry name" value="Ureohydrolase"/>
</dbReference>
<evidence type="ECO:0000256" key="6">
    <source>
        <dbReference type="ARBA" id="ARBA00022801"/>
    </source>
</evidence>
<dbReference type="PRINTS" id="PR00116">
    <property type="entry name" value="ARGINASE"/>
</dbReference>
<evidence type="ECO:0000256" key="13">
    <source>
        <dbReference type="RuleBase" id="RU361159"/>
    </source>
</evidence>
<keyword evidence="6 12" id="KW-0378">Hydrolase</keyword>
<name>A0A1M5C026_9HYPH</name>
<evidence type="ECO:0000313" key="14">
    <source>
        <dbReference type="EMBL" id="SHF48051.1"/>
    </source>
</evidence>
<feature type="binding site" evidence="10">
    <location>
        <position position="139"/>
    </location>
    <ligand>
        <name>Mn(2+)</name>
        <dbReference type="ChEBI" id="CHEBI:29035"/>
        <label>1</label>
    </ligand>
</feature>
<evidence type="ECO:0000256" key="4">
    <source>
        <dbReference type="ARBA" id="ARBA00022503"/>
    </source>
</evidence>
<evidence type="ECO:0000256" key="1">
    <source>
        <dbReference type="ARBA" id="ARBA00005098"/>
    </source>
</evidence>
<evidence type="ECO:0000256" key="11">
    <source>
        <dbReference type="PROSITE-ProRule" id="PRU00742"/>
    </source>
</evidence>
<evidence type="ECO:0000256" key="3">
    <source>
        <dbReference type="ARBA" id="ARBA00018123"/>
    </source>
</evidence>
<evidence type="ECO:0000256" key="5">
    <source>
        <dbReference type="ARBA" id="ARBA00022723"/>
    </source>
</evidence>
<dbReference type="EMBL" id="FQVC01000008">
    <property type="protein sequence ID" value="SHF48051.1"/>
    <property type="molecule type" value="Genomic_DNA"/>
</dbReference>
<reference evidence="14 15" key="1">
    <citation type="submission" date="2016-11" db="EMBL/GenBank/DDBJ databases">
        <authorList>
            <person name="Jaros S."/>
            <person name="Januszkiewicz K."/>
            <person name="Wedrychowicz H."/>
        </authorList>
    </citation>
    <scope>NUCLEOTIDE SEQUENCE [LARGE SCALE GENOMIC DNA]</scope>
    <source>
        <strain evidence="14 15">DSM 17137</strain>
    </source>
</reference>
<evidence type="ECO:0000256" key="2">
    <source>
        <dbReference type="ARBA" id="ARBA00012168"/>
    </source>
</evidence>
<evidence type="ECO:0000256" key="9">
    <source>
        <dbReference type="NCBIfam" id="TIGR01229"/>
    </source>
</evidence>
<dbReference type="GO" id="GO:0000050">
    <property type="term" value="P:urea cycle"/>
    <property type="evidence" value="ECO:0007669"/>
    <property type="project" value="UniProtKB-UniPathway"/>
</dbReference>
<dbReference type="InterPro" id="IPR020855">
    <property type="entry name" value="Ureohydrolase_Mn_BS"/>
</dbReference>
<feature type="binding site" evidence="10">
    <location>
        <position position="137"/>
    </location>
    <ligand>
        <name>Mn(2+)</name>
        <dbReference type="ChEBI" id="CHEBI:29035"/>
        <label>1</label>
    </ligand>
</feature>
<feature type="binding site" evidence="10">
    <location>
        <position position="135"/>
    </location>
    <ligand>
        <name>Mn(2+)</name>
        <dbReference type="ChEBI" id="CHEBI:29035"/>
        <label>1</label>
    </ligand>
</feature>
<comment type="pathway">
    <text evidence="1">Nitrogen metabolism; urea cycle; L-ornithine and urea from L-arginine: step 1/1.</text>
</comment>
<dbReference type="PIRSF" id="PIRSF036979">
    <property type="entry name" value="Arginase"/>
    <property type="match status" value="1"/>
</dbReference>
<dbReference type="InterPro" id="IPR023696">
    <property type="entry name" value="Ureohydrolase_dom_sf"/>
</dbReference>
<accession>A0A1M5C026</accession>
<evidence type="ECO:0000256" key="10">
    <source>
        <dbReference type="PIRSR" id="PIRSR036979-1"/>
    </source>
</evidence>
<dbReference type="SUPFAM" id="SSF52768">
    <property type="entry name" value="Arginase/deacetylase"/>
    <property type="match status" value="1"/>
</dbReference>
<feature type="binding site" evidence="10">
    <location>
        <position position="241"/>
    </location>
    <ligand>
        <name>Mn(2+)</name>
        <dbReference type="ChEBI" id="CHEBI:29035"/>
        <label>1</label>
    </ligand>
</feature>
<dbReference type="GO" id="GO:0004053">
    <property type="term" value="F:arginase activity"/>
    <property type="evidence" value="ECO:0007669"/>
    <property type="project" value="UniProtKB-UniRule"/>
</dbReference>
<evidence type="ECO:0000256" key="12">
    <source>
        <dbReference type="RuleBase" id="RU003684"/>
    </source>
</evidence>
<keyword evidence="5 10" id="KW-0479">Metal-binding</keyword>
<dbReference type="UniPathway" id="UPA00158">
    <property type="reaction ID" value="UER00270"/>
</dbReference>
<evidence type="ECO:0000256" key="7">
    <source>
        <dbReference type="ARBA" id="ARBA00023211"/>
    </source>
</evidence>
<comment type="similarity">
    <text evidence="11 12">Belongs to the arginase family.</text>
</comment>
<dbReference type="PROSITE" id="PS51409">
    <property type="entry name" value="ARGINASE_2"/>
    <property type="match status" value="1"/>
</dbReference>
<comment type="catalytic activity">
    <reaction evidence="8 13">
        <text>L-arginine + H2O = urea + L-ornithine</text>
        <dbReference type="Rhea" id="RHEA:20569"/>
        <dbReference type="ChEBI" id="CHEBI:15377"/>
        <dbReference type="ChEBI" id="CHEBI:16199"/>
        <dbReference type="ChEBI" id="CHEBI:32682"/>
        <dbReference type="ChEBI" id="CHEBI:46911"/>
        <dbReference type="EC" id="3.5.3.1"/>
    </reaction>
</comment>
<dbReference type="InterPro" id="IPR014033">
    <property type="entry name" value="Arginase"/>
</dbReference>
<dbReference type="PANTHER" id="PTHR43782:SF3">
    <property type="entry name" value="ARGINASE"/>
    <property type="match status" value="1"/>
</dbReference>
<dbReference type="CDD" id="cd09989">
    <property type="entry name" value="Arginase"/>
    <property type="match status" value="1"/>
</dbReference>
<keyword evidence="4 13" id="KW-0056">Arginine metabolism</keyword>
<organism evidence="14 15">
    <name type="scientific">Devosia limi DSM 17137</name>
    <dbReference type="NCBI Taxonomy" id="1121477"/>
    <lineage>
        <taxon>Bacteria</taxon>
        <taxon>Pseudomonadati</taxon>
        <taxon>Pseudomonadota</taxon>
        <taxon>Alphaproteobacteria</taxon>
        <taxon>Hyphomicrobiales</taxon>
        <taxon>Devosiaceae</taxon>
        <taxon>Devosia</taxon>
    </lineage>
</organism>
<proteinExistence type="inferred from homology"/>
<dbReference type="FunFam" id="3.40.800.10:FF:000012">
    <property type="entry name" value="Arginase"/>
    <property type="match status" value="1"/>
</dbReference>
<dbReference type="EC" id="3.5.3.1" evidence="2 9"/>
<dbReference type="Proteomes" id="UP000184533">
    <property type="component" value="Unassembled WGS sequence"/>
</dbReference>
<comment type="cofactor">
    <cofactor evidence="10 13">
        <name>Mn(2+)</name>
        <dbReference type="ChEBI" id="CHEBI:29035"/>
    </cofactor>
    <text evidence="10 13">Binds 2 manganese ions per subunit.</text>
</comment>
<dbReference type="Pfam" id="PF00491">
    <property type="entry name" value="Arginase"/>
    <property type="match status" value="1"/>
</dbReference>
<dbReference type="RefSeq" id="WP_072866562.1">
    <property type="nucleotide sequence ID" value="NZ_FQVC01000008.1"/>
</dbReference>
<evidence type="ECO:0000256" key="8">
    <source>
        <dbReference type="ARBA" id="ARBA00047391"/>
    </source>
</evidence>
<feature type="binding site" evidence="10">
    <location>
        <position position="239"/>
    </location>
    <ligand>
        <name>Mn(2+)</name>
        <dbReference type="ChEBI" id="CHEBI:29035"/>
        <label>1</label>
    </ligand>
</feature>
<feature type="binding site" evidence="10">
    <location>
        <position position="108"/>
    </location>
    <ligand>
        <name>Mn(2+)</name>
        <dbReference type="ChEBI" id="CHEBI:29035"/>
        <label>1</label>
    </ligand>
</feature>
<dbReference type="NCBIfam" id="TIGR01229">
    <property type="entry name" value="rocF_arginase"/>
    <property type="match status" value="1"/>
</dbReference>
<protein>
    <recommendedName>
        <fullName evidence="3 9">Arginase</fullName>
        <ecNumber evidence="2 9">3.5.3.1</ecNumber>
    </recommendedName>
</protein>
<dbReference type="GO" id="GO:0005737">
    <property type="term" value="C:cytoplasm"/>
    <property type="evidence" value="ECO:0007669"/>
    <property type="project" value="TreeGrafter"/>
</dbReference>
<keyword evidence="7 10" id="KW-0464">Manganese</keyword>
<dbReference type="AlphaFoldDB" id="A0A1M5C026"/>
<dbReference type="Gene3D" id="3.40.800.10">
    <property type="entry name" value="Ureohydrolase domain"/>
    <property type="match status" value="1"/>
</dbReference>